<feature type="domain" description="Carboxylesterase type B" evidence="4">
    <location>
        <begin position="31"/>
        <end position="466"/>
    </location>
</feature>
<name>A0A4T0E7H0_AURPU</name>
<dbReference type="Proteomes" id="UP000304947">
    <property type="component" value="Unassembled WGS sequence"/>
</dbReference>
<dbReference type="SUPFAM" id="SSF53474">
    <property type="entry name" value="alpha/beta-Hydrolases"/>
    <property type="match status" value="1"/>
</dbReference>
<accession>A0A4T0E7H0</accession>
<sequence>MKVLASGFLLLNTASAAATKRYNAYHGAAVPTVQVKNGTYTGYHAPVYNTDNFLGMPYAQPPIGDLRFRVPQSLDSTWSGSKNATEYSPECIGYGRDTWSQGNYVSEDCLTLNVIKPAGSCESLPVLVWIHGGGLVMGGSGDRRYNQSFIVQQSVEAGMPIIAVSINYRLSSWGFLYGREIQESGNTMNGFRDQRLALRWVQENVAAFGGDPDRVTIQGESSGGTSVGAQLLAYNGRDDGLFHGAIAQSGAPISPGVDFDVDDWEPIIANISRATGCNGTGSVLDCLRKIPTDQLNSVINSTVTRGARYGPVVDGDWFTQTASQALSNGDFLKVPYIIGVNEAEGVGFGPRQVNTTQEILDYIVDSGYDNATAHDLAILYPDIPAIGVPSTLHGRPNSTIGLQFKRSSAIAQDMSMNAARRLTSHWWARHGARSYTYIFNALVNGLSNFSGAVHFQEVAFVFYNTEGLGYPQNGNPNPLGGPESESLVTLAKQMCLKAEPWNPVDAEEPEFYYFQQNETSKSLPDIVRAEGVSYWEELIMARKGTDCTGIVACGGSYGKHDEDIHTLDVAFYQPCVAVKDDRPTGKLCSAMAAVAPRRCMARYVASANYTTCSRWKRHDGEAYKCVRCYFKSPDPMPEGYEDCKSAAEIRERSKELGHVNPRK</sequence>
<dbReference type="Pfam" id="PF00135">
    <property type="entry name" value="COesterase"/>
    <property type="match status" value="1"/>
</dbReference>
<reference evidence="5 6" key="1">
    <citation type="submission" date="2018-10" db="EMBL/GenBank/DDBJ databases">
        <title>Fifty Aureobasidium pullulans genomes reveal a recombining polyextremotolerant generalist.</title>
        <authorList>
            <person name="Gostincar C."/>
            <person name="Turk M."/>
            <person name="Zajc J."/>
            <person name="Gunde-Cimerman N."/>
        </authorList>
    </citation>
    <scope>NUCLEOTIDE SEQUENCE [LARGE SCALE GENOMIC DNA]</scope>
    <source>
        <strain evidence="5 6">EXF-3380</strain>
    </source>
</reference>
<keyword evidence="3" id="KW-0732">Signal</keyword>
<dbReference type="InterPro" id="IPR029058">
    <property type="entry name" value="AB_hydrolase_fold"/>
</dbReference>
<evidence type="ECO:0000256" key="2">
    <source>
        <dbReference type="ARBA" id="ARBA00022801"/>
    </source>
</evidence>
<dbReference type="PROSITE" id="PS00941">
    <property type="entry name" value="CARBOXYLESTERASE_B_2"/>
    <property type="match status" value="1"/>
</dbReference>
<keyword evidence="2 3" id="KW-0378">Hydrolase</keyword>
<dbReference type="InterPro" id="IPR019826">
    <property type="entry name" value="Carboxylesterase_B_AS"/>
</dbReference>
<comment type="similarity">
    <text evidence="1 3">Belongs to the type-B carboxylesterase/lipase family.</text>
</comment>
<dbReference type="EC" id="3.1.1.-" evidence="3"/>
<gene>
    <name evidence="5" type="ORF">D6C83_01350</name>
</gene>
<evidence type="ECO:0000313" key="6">
    <source>
        <dbReference type="Proteomes" id="UP000304947"/>
    </source>
</evidence>
<dbReference type="GO" id="GO:0052689">
    <property type="term" value="F:carboxylic ester hydrolase activity"/>
    <property type="evidence" value="ECO:0007669"/>
    <property type="project" value="TreeGrafter"/>
</dbReference>
<dbReference type="EMBL" id="QZBU01000238">
    <property type="protein sequence ID" value="TIA69606.1"/>
    <property type="molecule type" value="Genomic_DNA"/>
</dbReference>
<dbReference type="PROSITE" id="PS00122">
    <property type="entry name" value="CARBOXYLESTERASE_B_1"/>
    <property type="match status" value="1"/>
</dbReference>
<proteinExistence type="inferred from homology"/>
<protein>
    <recommendedName>
        <fullName evidence="3">Carboxylic ester hydrolase</fullName>
        <ecNumber evidence="3">3.1.1.-</ecNumber>
    </recommendedName>
</protein>
<dbReference type="PANTHER" id="PTHR43918:SF4">
    <property type="entry name" value="CARBOXYLIC ESTER HYDROLASE"/>
    <property type="match status" value="1"/>
</dbReference>
<dbReference type="InterPro" id="IPR002018">
    <property type="entry name" value="CarbesteraseB"/>
</dbReference>
<dbReference type="Gene3D" id="3.40.50.1820">
    <property type="entry name" value="alpha/beta hydrolase"/>
    <property type="match status" value="1"/>
</dbReference>
<comment type="caution">
    <text evidence="5">The sequence shown here is derived from an EMBL/GenBank/DDBJ whole genome shotgun (WGS) entry which is preliminary data.</text>
</comment>
<dbReference type="InterPro" id="IPR019819">
    <property type="entry name" value="Carboxylesterase_B_CS"/>
</dbReference>
<dbReference type="PANTHER" id="PTHR43918">
    <property type="entry name" value="ACETYLCHOLINESTERASE"/>
    <property type="match status" value="1"/>
</dbReference>
<evidence type="ECO:0000313" key="5">
    <source>
        <dbReference type="EMBL" id="TIA69606.1"/>
    </source>
</evidence>
<evidence type="ECO:0000259" key="4">
    <source>
        <dbReference type="Pfam" id="PF00135"/>
    </source>
</evidence>
<feature type="signal peptide" evidence="3">
    <location>
        <begin position="1"/>
        <end position="18"/>
    </location>
</feature>
<evidence type="ECO:0000256" key="1">
    <source>
        <dbReference type="ARBA" id="ARBA00005964"/>
    </source>
</evidence>
<organism evidence="5 6">
    <name type="scientific">Aureobasidium pullulans</name>
    <name type="common">Black yeast</name>
    <name type="synonym">Pullularia pullulans</name>
    <dbReference type="NCBI Taxonomy" id="5580"/>
    <lineage>
        <taxon>Eukaryota</taxon>
        <taxon>Fungi</taxon>
        <taxon>Dikarya</taxon>
        <taxon>Ascomycota</taxon>
        <taxon>Pezizomycotina</taxon>
        <taxon>Dothideomycetes</taxon>
        <taxon>Dothideomycetidae</taxon>
        <taxon>Dothideales</taxon>
        <taxon>Saccotheciaceae</taxon>
        <taxon>Aureobasidium</taxon>
    </lineage>
</organism>
<evidence type="ECO:0000256" key="3">
    <source>
        <dbReference type="RuleBase" id="RU361235"/>
    </source>
</evidence>
<feature type="chain" id="PRO_5020842932" description="Carboxylic ester hydrolase" evidence="3">
    <location>
        <begin position="19"/>
        <end position="663"/>
    </location>
</feature>
<dbReference type="InterPro" id="IPR050654">
    <property type="entry name" value="AChE-related_enzymes"/>
</dbReference>
<dbReference type="AlphaFoldDB" id="A0A4T0E7H0"/>